<evidence type="ECO:0000313" key="11">
    <source>
        <dbReference type="Proteomes" id="UP001497497"/>
    </source>
</evidence>
<dbReference type="GO" id="GO:0032981">
    <property type="term" value="P:mitochondrial respiratory chain complex I assembly"/>
    <property type="evidence" value="ECO:0007669"/>
    <property type="project" value="TreeGrafter"/>
</dbReference>
<reference evidence="10 11" key="1">
    <citation type="submission" date="2024-04" db="EMBL/GenBank/DDBJ databases">
        <authorList>
            <consortium name="Genoscope - CEA"/>
            <person name="William W."/>
        </authorList>
    </citation>
    <scope>NUCLEOTIDE SEQUENCE [LARGE SCALE GENOMIC DNA]</scope>
</reference>
<dbReference type="GO" id="GO:0035243">
    <property type="term" value="F:protein-arginine omega-N symmetric methyltransferase activity"/>
    <property type="evidence" value="ECO:0007669"/>
    <property type="project" value="UniProtKB-EC"/>
</dbReference>
<name>A0AAV2I879_LYMST</name>
<dbReference type="GO" id="GO:0032259">
    <property type="term" value="P:methylation"/>
    <property type="evidence" value="ECO:0007669"/>
    <property type="project" value="UniProtKB-KW"/>
</dbReference>
<dbReference type="PANTHER" id="PTHR12049">
    <property type="entry name" value="PROTEIN ARGININE METHYLTRANSFERASE NDUFAF7, MITOCHONDRIAL"/>
    <property type="match status" value="1"/>
</dbReference>
<dbReference type="Gene3D" id="3.40.50.12710">
    <property type="match status" value="1"/>
</dbReference>
<keyword evidence="5" id="KW-0809">Transit peptide</keyword>
<keyword evidence="6 9" id="KW-0496">Mitochondrion</keyword>
<comment type="subcellular location">
    <subcellularLocation>
        <location evidence="1 9">Mitochondrion</location>
    </subcellularLocation>
</comment>
<comment type="similarity">
    <text evidence="2 9">Belongs to the NDUFAF7 family.</text>
</comment>
<dbReference type="InterPro" id="IPR029063">
    <property type="entry name" value="SAM-dependent_MTases_sf"/>
</dbReference>
<evidence type="ECO:0000256" key="7">
    <source>
        <dbReference type="ARBA" id="ARBA00048612"/>
    </source>
</evidence>
<evidence type="ECO:0000256" key="6">
    <source>
        <dbReference type="ARBA" id="ARBA00023128"/>
    </source>
</evidence>
<comment type="catalytic activity">
    <reaction evidence="7 9">
        <text>L-arginyl-[protein] + 2 S-adenosyl-L-methionine = N(omega),N(omega)'-dimethyl-L-arginyl-[protein] + 2 S-adenosyl-L-homocysteine + 2 H(+)</text>
        <dbReference type="Rhea" id="RHEA:48108"/>
        <dbReference type="Rhea" id="RHEA-COMP:10532"/>
        <dbReference type="Rhea" id="RHEA-COMP:11992"/>
        <dbReference type="ChEBI" id="CHEBI:15378"/>
        <dbReference type="ChEBI" id="CHEBI:29965"/>
        <dbReference type="ChEBI" id="CHEBI:57856"/>
        <dbReference type="ChEBI" id="CHEBI:59789"/>
        <dbReference type="ChEBI" id="CHEBI:88221"/>
        <dbReference type="EC" id="2.1.1.320"/>
    </reaction>
</comment>
<dbReference type="InterPro" id="IPR003788">
    <property type="entry name" value="NDUFAF7"/>
</dbReference>
<evidence type="ECO:0000256" key="4">
    <source>
        <dbReference type="ARBA" id="ARBA00022679"/>
    </source>
</evidence>
<keyword evidence="3 9" id="KW-0489">Methyltransferase</keyword>
<dbReference type="SUPFAM" id="SSF53335">
    <property type="entry name" value="S-adenosyl-L-methionine-dependent methyltransferases"/>
    <property type="match status" value="1"/>
</dbReference>
<evidence type="ECO:0000256" key="1">
    <source>
        <dbReference type="ARBA" id="ARBA00004173"/>
    </source>
</evidence>
<evidence type="ECO:0000256" key="3">
    <source>
        <dbReference type="ARBA" id="ARBA00022603"/>
    </source>
</evidence>
<dbReference type="EC" id="2.1.1.320" evidence="9"/>
<evidence type="ECO:0000256" key="9">
    <source>
        <dbReference type="RuleBase" id="RU364114"/>
    </source>
</evidence>
<dbReference type="Pfam" id="PF02636">
    <property type="entry name" value="Methyltransf_28"/>
    <property type="match status" value="1"/>
</dbReference>
<gene>
    <name evidence="10" type="ORF">GSLYS_00015244001</name>
</gene>
<dbReference type="EMBL" id="CAXITT010000444">
    <property type="protein sequence ID" value="CAL1541638.1"/>
    <property type="molecule type" value="Genomic_DNA"/>
</dbReference>
<dbReference type="FunFam" id="3.40.50.12710:FF:000001">
    <property type="entry name" value="Protein arginine methyltransferase NDUFAF7"/>
    <property type="match status" value="1"/>
</dbReference>
<comment type="function">
    <text evidence="8">Arginine methyltransferase involved in the assembly or stability of mitochondrial NADH:ubiquinone oxidoreductase complex (complex I). Acts by mediating symmetric dimethylation of 'Arg-118' of NDUFS2 after it assembles into the complex I, stabilizing the early intermediate complex.</text>
</comment>
<dbReference type="Proteomes" id="UP001497497">
    <property type="component" value="Unassembled WGS sequence"/>
</dbReference>
<comment type="caution">
    <text evidence="10">The sequence shown here is derived from an EMBL/GenBank/DDBJ whole genome shotgun (WGS) entry which is preliminary data.</text>
</comment>
<organism evidence="10 11">
    <name type="scientific">Lymnaea stagnalis</name>
    <name type="common">Great pond snail</name>
    <name type="synonym">Helix stagnalis</name>
    <dbReference type="NCBI Taxonomy" id="6523"/>
    <lineage>
        <taxon>Eukaryota</taxon>
        <taxon>Metazoa</taxon>
        <taxon>Spiralia</taxon>
        <taxon>Lophotrochozoa</taxon>
        <taxon>Mollusca</taxon>
        <taxon>Gastropoda</taxon>
        <taxon>Heterobranchia</taxon>
        <taxon>Euthyneura</taxon>
        <taxon>Panpulmonata</taxon>
        <taxon>Hygrophila</taxon>
        <taxon>Lymnaeoidea</taxon>
        <taxon>Lymnaeidae</taxon>
        <taxon>Lymnaea</taxon>
    </lineage>
</organism>
<evidence type="ECO:0000256" key="8">
    <source>
        <dbReference type="ARBA" id="ARBA00054758"/>
    </source>
</evidence>
<dbReference type="GO" id="GO:0005739">
    <property type="term" value="C:mitochondrion"/>
    <property type="evidence" value="ECO:0007669"/>
    <property type="project" value="UniProtKB-SubCell"/>
</dbReference>
<evidence type="ECO:0000313" key="10">
    <source>
        <dbReference type="EMBL" id="CAL1541638.1"/>
    </source>
</evidence>
<keyword evidence="11" id="KW-1185">Reference proteome</keyword>
<dbReference type="PANTHER" id="PTHR12049:SF7">
    <property type="entry name" value="PROTEIN ARGININE METHYLTRANSFERASE NDUFAF7, MITOCHONDRIAL"/>
    <property type="match status" value="1"/>
</dbReference>
<dbReference type="AlphaFoldDB" id="A0AAV2I879"/>
<sequence length="514" mass="57654">MHSSGNTTAIGAISCGCSNRAVNYSFVNQILHFFFTIKPPANMKIKLCLLGHLAKTARNAFISYHSATSLLMNKSKSCSYSSRHLHSVRHCRSLSCGSLPLSSLEYHFHKYSTDAKENILLTHIKTRIKIYGPLTVASYMKEVLTNAHSGYYMHRDVFGTEGDFITSPEISQLFGEMLGVWVVNEWMNHYKDKIQVIELGPGRGTLADDMLRVFSQFPDIIDKVSLHLVEVSPKLSLMQAAKLSGKNVSETNDENSGIVDEASKEMGCYQQCTSRYGPQVYWYKELADVPQGLSCFIAHEFLDALPIHKFHKIDKGWREVMIDVDPINDSLRFVLAPGQTPASIAFLKDLASDEKTNFEVCPAAGIIVQDICKRIKRNNGFALLADYGHSGEKGGTFRAFKNHQLHDPLEEPGTADLTADVDFSYLKQFVDNDVKVFGPITQERFLNNMGIGFRLQVLLQKSSQDQWSSLISGYRMLTSPEQMGERFKFMSIMNRVGDGYMPAGFANLDLGKKF</sequence>
<protein>
    <recommendedName>
        <fullName evidence="9">Protein arginine methyltransferase NDUFAF7</fullName>
        <ecNumber evidence="9">2.1.1.320</ecNumber>
    </recommendedName>
</protein>
<evidence type="ECO:0000256" key="2">
    <source>
        <dbReference type="ARBA" id="ARBA00005891"/>
    </source>
</evidence>
<accession>A0AAV2I879</accession>
<proteinExistence type="inferred from homology"/>
<evidence type="ECO:0000256" key="5">
    <source>
        <dbReference type="ARBA" id="ARBA00022946"/>
    </source>
</evidence>
<keyword evidence="4 9" id="KW-0808">Transferase</keyword>
<dbReference type="InterPro" id="IPR038375">
    <property type="entry name" value="NDUFAF7_sf"/>
</dbReference>